<comment type="catalytic activity">
    <reaction evidence="1 15">
        <text>Hydrolysis of DNA containing ring-opened 7-methylguanine residues, releasing 2,6-diamino-4-hydroxy-5-(N-methyl)formamidopyrimidine.</text>
        <dbReference type="EC" id="3.2.2.23"/>
    </reaction>
</comment>
<dbReference type="InterPro" id="IPR020629">
    <property type="entry name" value="FPG_Glyclase"/>
</dbReference>
<evidence type="ECO:0000256" key="7">
    <source>
        <dbReference type="ARBA" id="ARBA00022801"/>
    </source>
</evidence>
<dbReference type="GO" id="GO:0034039">
    <property type="term" value="F:8-oxo-7,8-dihydroguanine DNA N-glycosylase activity"/>
    <property type="evidence" value="ECO:0007669"/>
    <property type="project" value="TreeGrafter"/>
</dbReference>
<dbReference type="PANTHER" id="PTHR22993">
    <property type="entry name" value="FORMAMIDOPYRIMIDINE-DNA GLYCOSYLASE"/>
    <property type="match status" value="1"/>
</dbReference>
<dbReference type="GeneID" id="300553020"/>
<dbReference type="SMART" id="SM00898">
    <property type="entry name" value="Fapy_DNA_glyco"/>
    <property type="match status" value="1"/>
</dbReference>
<dbReference type="SUPFAM" id="SSF46946">
    <property type="entry name" value="S13-like H2TH domain"/>
    <property type="match status" value="1"/>
</dbReference>
<evidence type="ECO:0000256" key="13">
    <source>
        <dbReference type="ARBA" id="ARBA00023295"/>
    </source>
</evidence>
<dbReference type="FunFam" id="1.10.8.50:FF:000003">
    <property type="entry name" value="Formamidopyrimidine-DNA glycosylase"/>
    <property type="match status" value="1"/>
</dbReference>
<dbReference type="InterPro" id="IPR000214">
    <property type="entry name" value="Znf_DNA_glyclase/AP_lyase"/>
</dbReference>
<keyword evidence="12 15" id="KW-0511">Multifunctional enzyme</keyword>
<keyword evidence="7 15" id="KW-0378">Hydrolase</keyword>
<keyword evidence="6 15" id="KW-0863">Zinc-finger</keyword>
<feature type="active site" description="Schiff-base intermediate with DNA" evidence="15">
    <location>
        <position position="2"/>
    </location>
</feature>
<dbReference type="SUPFAM" id="SSF81624">
    <property type="entry name" value="N-terminal domain of MutM-like DNA repair proteins"/>
    <property type="match status" value="1"/>
</dbReference>
<protein>
    <recommendedName>
        <fullName evidence="15">Formamidopyrimidine-DNA glycosylase</fullName>
        <shortName evidence="15">Fapy-DNA glycosylase</shortName>
        <ecNumber evidence="15">3.2.2.23</ecNumber>
    </recommendedName>
    <alternativeName>
        <fullName evidence="15">DNA-(apurinic or apyrimidinic site) lyase MutM</fullName>
        <shortName evidence="15">AP lyase MutM</shortName>
        <ecNumber evidence="15">4.2.99.18</ecNumber>
    </alternativeName>
</protein>
<dbReference type="GO" id="GO:0140078">
    <property type="term" value="F:class I DNA-(apurinic or apyrimidinic site) endonuclease activity"/>
    <property type="evidence" value="ECO:0007669"/>
    <property type="project" value="UniProtKB-EC"/>
</dbReference>
<keyword evidence="19" id="KW-1185">Reference proteome</keyword>
<accession>A0A0A2DKG7</accession>
<dbReference type="Gene3D" id="3.20.190.10">
    <property type="entry name" value="MutM-like, N-terminal"/>
    <property type="match status" value="1"/>
</dbReference>
<keyword evidence="9 15" id="KW-0238">DNA-binding</keyword>
<keyword evidence="11 15" id="KW-0456">Lyase</keyword>
<evidence type="ECO:0000256" key="10">
    <source>
        <dbReference type="ARBA" id="ARBA00023204"/>
    </source>
</evidence>
<evidence type="ECO:0000256" key="11">
    <source>
        <dbReference type="ARBA" id="ARBA00023239"/>
    </source>
</evidence>
<name>A0A0A2DKG7_9CORY</name>
<dbReference type="Pfam" id="PF06827">
    <property type="entry name" value="zf-FPG_IleRS"/>
    <property type="match status" value="1"/>
</dbReference>
<keyword evidence="5 15" id="KW-0227">DNA damage</keyword>
<evidence type="ECO:0000259" key="16">
    <source>
        <dbReference type="PROSITE" id="PS51066"/>
    </source>
</evidence>
<dbReference type="EC" id="3.2.2.23" evidence="15"/>
<evidence type="ECO:0000256" key="6">
    <source>
        <dbReference type="ARBA" id="ARBA00022771"/>
    </source>
</evidence>
<feature type="domain" description="Formamidopyrimidine-DNA glycosylase catalytic" evidence="17">
    <location>
        <begin position="2"/>
        <end position="120"/>
    </location>
</feature>
<dbReference type="PROSITE" id="PS01242">
    <property type="entry name" value="ZF_FPG_1"/>
    <property type="match status" value="1"/>
</dbReference>
<evidence type="ECO:0000256" key="8">
    <source>
        <dbReference type="ARBA" id="ARBA00022833"/>
    </source>
</evidence>
<dbReference type="PROSITE" id="PS51068">
    <property type="entry name" value="FPG_CAT"/>
    <property type="match status" value="1"/>
</dbReference>
<keyword evidence="13 15" id="KW-0326">Glycosidase</keyword>
<comment type="cofactor">
    <cofactor evidence="15">
        <name>Zn(2+)</name>
        <dbReference type="ChEBI" id="CHEBI:29105"/>
    </cofactor>
    <text evidence="15">Binds 1 zinc ion per subunit.</text>
</comment>
<sequence>MPELPEVEVVRRGLESHLLGRRFAAVEVRHPRAVRGFDPATFSFLLDATRIRDIARRGKYLWMVLESEGDVPDRALFVHLGMSGQMLVNRENAPVAKHERIRATFVDGTVLSFVDQRTFGRWAVMDLVPDPHGTASADTASAGLPKVLKIPAAVAHIAMDPLEPGFDLEAAVARIKSKNSEIKRVLLDQTVIAGIGNIYADEALFAAGVRPRRRASSLSRPTIRRIVEQARAVMVRALAEGGTSFDSLYVNVNGNSGYFARSLQVYGRAGQLCRVCGTPIKRIQFAGRSSHYCPVCQK</sequence>
<evidence type="ECO:0000259" key="17">
    <source>
        <dbReference type="PROSITE" id="PS51068"/>
    </source>
</evidence>
<dbReference type="GO" id="GO:0003690">
    <property type="term" value="F:double-stranded DNA binding"/>
    <property type="evidence" value="ECO:0007669"/>
    <property type="project" value="UniProtKB-ARBA"/>
</dbReference>
<evidence type="ECO:0000256" key="4">
    <source>
        <dbReference type="ARBA" id="ARBA00022723"/>
    </source>
</evidence>
<evidence type="ECO:0000313" key="18">
    <source>
        <dbReference type="EMBL" id="KGM18394.1"/>
    </source>
</evidence>
<evidence type="ECO:0000256" key="9">
    <source>
        <dbReference type="ARBA" id="ARBA00023125"/>
    </source>
</evidence>
<evidence type="ECO:0000313" key="19">
    <source>
        <dbReference type="Proteomes" id="UP000030145"/>
    </source>
</evidence>
<organism evidence="18 19">
    <name type="scientific">Corynebacterium auriscanis</name>
    <dbReference type="NCBI Taxonomy" id="99807"/>
    <lineage>
        <taxon>Bacteria</taxon>
        <taxon>Bacillati</taxon>
        <taxon>Actinomycetota</taxon>
        <taxon>Actinomycetes</taxon>
        <taxon>Mycobacteriales</taxon>
        <taxon>Corynebacteriaceae</taxon>
        <taxon>Corynebacterium</taxon>
    </lineage>
</organism>
<keyword evidence="8 15" id="KW-0862">Zinc</keyword>
<comment type="subunit">
    <text evidence="3 15">Monomer.</text>
</comment>
<dbReference type="Proteomes" id="UP000030145">
    <property type="component" value="Unassembled WGS sequence"/>
</dbReference>
<evidence type="ECO:0000256" key="15">
    <source>
        <dbReference type="HAMAP-Rule" id="MF_00103"/>
    </source>
</evidence>
<evidence type="ECO:0000256" key="14">
    <source>
        <dbReference type="ARBA" id="ARBA00044632"/>
    </source>
</evidence>
<feature type="active site" description="Proton donor" evidence="15">
    <location>
        <position position="3"/>
    </location>
</feature>
<dbReference type="Gene3D" id="1.10.8.50">
    <property type="match status" value="1"/>
</dbReference>
<dbReference type="EC" id="4.2.99.18" evidence="15"/>
<comment type="caution">
    <text evidence="18">The sequence shown here is derived from an EMBL/GenBank/DDBJ whole genome shotgun (WGS) entry which is preliminary data.</text>
</comment>
<dbReference type="PANTHER" id="PTHR22993:SF9">
    <property type="entry name" value="FORMAMIDOPYRIMIDINE-DNA GLYCOSYLASE"/>
    <property type="match status" value="1"/>
</dbReference>
<dbReference type="InterPro" id="IPR012319">
    <property type="entry name" value="FPG_cat"/>
</dbReference>
<evidence type="ECO:0000256" key="1">
    <source>
        <dbReference type="ARBA" id="ARBA00001668"/>
    </source>
</evidence>
<feature type="active site" description="Proton donor; for beta-elimination activity" evidence="15">
    <location>
        <position position="59"/>
    </location>
</feature>
<dbReference type="RefSeq" id="WP_035115030.1">
    <property type="nucleotide sequence ID" value="NZ_CP047046.1"/>
</dbReference>
<dbReference type="GO" id="GO:0003684">
    <property type="term" value="F:damaged DNA binding"/>
    <property type="evidence" value="ECO:0007669"/>
    <property type="project" value="InterPro"/>
</dbReference>
<dbReference type="SMART" id="SM01232">
    <property type="entry name" value="H2TH"/>
    <property type="match status" value="1"/>
</dbReference>
<dbReference type="NCBIfam" id="NF002211">
    <property type="entry name" value="PRK01103.1"/>
    <property type="match status" value="1"/>
</dbReference>
<feature type="binding site" evidence="15">
    <location>
        <position position="178"/>
    </location>
    <ligand>
        <name>DNA</name>
        <dbReference type="ChEBI" id="CHEBI:16991"/>
    </ligand>
</feature>
<evidence type="ECO:0000256" key="5">
    <source>
        <dbReference type="ARBA" id="ARBA00022763"/>
    </source>
</evidence>
<gene>
    <name evidence="15" type="primary">mutM</name>
    <name evidence="15" type="synonym">fpg</name>
    <name evidence="18" type="ORF">MA47_07875</name>
</gene>
<dbReference type="InterPro" id="IPR035937">
    <property type="entry name" value="FPG_N"/>
</dbReference>
<evidence type="ECO:0000256" key="2">
    <source>
        <dbReference type="ARBA" id="ARBA00009409"/>
    </source>
</evidence>
<dbReference type="SUPFAM" id="SSF57716">
    <property type="entry name" value="Glucocorticoid receptor-like (DNA-binding domain)"/>
    <property type="match status" value="1"/>
</dbReference>
<comment type="similarity">
    <text evidence="2 15">Belongs to the FPG family.</text>
</comment>
<dbReference type="InterPro" id="IPR015886">
    <property type="entry name" value="H2TH_FPG"/>
</dbReference>
<evidence type="ECO:0000256" key="12">
    <source>
        <dbReference type="ARBA" id="ARBA00023268"/>
    </source>
</evidence>
<reference evidence="18 19" key="1">
    <citation type="submission" date="2014-10" db="EMBL/GenBank/DDBJ databases">
        <title>Whole Genome sequence of Corynebacterium auriscanis strain CIP 106629.</title>
        <authorList>
            <person name="Hassan S.S."/>
            <person name="Jamal S.B."/>
            <person name="Tiwari S."/>
            <person name="Oliveira L.D.C."/>
            <person name="Souza F."/>
            <person name="Mariano D.C."/>
            <person name="Almeida S."/>
            <person name="Dorella F."/>
            <person name="Pereira F."/>
            <person name="Carvalho A."/>
            <person name="Leal C.A."/>
            <person name="Soares S.D.C."/>
            <person name="Figueiredo H.C."/>
            <person name="Silva A."/>
            <person name="Azevedo V.A."/>
        </authorList>
    </citation>
    <scope>NUCLEOTIDE SEQUENCE [LARGE SCALE GENOMIC DNA]</scope>
    <source>
        <strain evidence="18 19">CIP 106629</strain>
    </source>
</reference>
<dbReference type="AlphaFoldDB" id="A0A0A2DKG7"/>
<dbReference type="GO" id="GO:0006979">
    <property type="term" value="P:response to oxidative stress"/>
    <property type="evidence" value="ECO:0007669"/>
    <property type="project" value="UniProtKB-ARBA"/>
</dbReference>
<comment type="function">
    <text evidence="15">Involved in base excision repair of DNA damaged by oxidation or by mutagenic agents. Acts as DNA glycosylase that recognizes and removes damaged bases. Has a preference for oxidized purines, such as 7,8-dihydro-8-oxoguanine (8-oxoG). Has AP (apurinic/apyrimidinic) lyase activity and introduces nicks in the DNA strand. Cleaves the DNA backbone by beta-delta elimination to generate a single-strand break at the site of the removed base with both 3'- and 5'-phosphates.</text>
</comment>
<keyword evidence="10 15" id="KW-0234">DNA repair</keyword>
<dbReference type="HAMAP" id="MF_00103">
    <property type="entry name" value="Fapy_DNA_glycosyl"/>
    <property type="match status" value="1"/>
</dbReference>
<dbReference type="EMBL" id="JRVJ01000014">
    <property type="protein sequence ID" value="KGM18394.1"/>
    <property type="molecule type" value="Genomic_DNA"/>
</dbReference>
<dbReference type="PROSITE" id="PS51066">
    <property type="entry name" value="ZF_FPG_2"/>
    <property type="match status" value="1"/>
</dbReference>
<dbReference type="InterPro" id="IPR015887">
    <property type="entry name" value="DNA_glyclase_Znf_dom_DNA_BS"/>
</dbReference>
<comment type="catalytic activity">
    <reaction evidence="14 15">
        <text>2'-deoxyribonucleotide-(2'-deoxyribose 5'-phosphate)-2'-deoxyribonucleotide-DNA = a 3'-end 2'-deoxyribonucleotide-(2,3-dehydro-2,3-deoxyribose 5'-phosphate)-DNA + a 5'-end 5'-phospho-2'-deoxyribonucleoside-DNA + H(+)</text>
        <dbReference type="Rhea" id="RHEA:66592"/>
        <dbReference type="Rhea" id="RHEA-COMP:13180"/>
        <dbReference type="Rhea" id="RHEA-COMP:16897"/>
        <dbReference type="Rhea" id="RHEA-COMP:17067"/>
        <dbReference type="ChEBI" id="CHEBI:15378"/>
        <dbReference type="ChEBI" id="CHEBI:136412"/>
        <dbReference type="ChEBI" id="CHEBI:157695"/>
        <dbReference type="ChEBI" id="CHEBI:167181"/>
        <dbReference type="EC" id="4.2.99.18"/>
    </reaction>
</comment>
<dbReference type="InterPro" id="IPR010979">
    <property type="entry name" value="Ribosomal_uS13-like_H2TH"/>
</dbReference>
<dbReference type="Pfam" id="PF01149">
    <property type="entry name" value="Fapy_DNA_glyco"/>
    <property type="match status" value="1"/>
</dbReference>
<dbReference type="CDD" id="cd08966">
    <property type="entry name" value="EcFpg-like_N"/>
    <property type="match status" value="1"/>
</dbReference>
<dbReference type="InterPro" id="IPR010663">
    <property type="entry name" value="Znf_FPG/IleRS"/>
</dbReference>
<dbReference type="GO" id="GO:0006284">
    <property type="term" value="P:base-excision repair"/>
    <property type="evidence" value="ECO:0007669"/>
    <property type="project" value="InterPro"/>
</dbReference>
<dbReference type="Pfam" id="PF06831">
    <property type="entry name" value="H2TH"/>
    <property type="match status" value="1"/>
</dbReference>
<feature type="binding site" evidence="15">
    <location>
        <position position="98"/>
    </location>
    <ligand>
        <name>DNA</name>
        <dbReference type="ChEBI" id="CHEBI:16991"/>
    </ligand>
</feature>
<dbReference type="GO" id="GO:0008270">
    <property type="term" value="F:zinc ion binding"/>
    <property type="evidence" value="ECO:0007669"/>
    <property type="project" value="UniProtKB-UniRule"/>
</dbReference>
<feature type="active site" description="Proton donor; for delta-elimination activity" evidence="15">
    <location>
        <position position="288"/>
    </location>
</feature>
<evidence type="ECO:0000256" key="3">
    <source>
        <dbReference type="ARBA" id="ARBA00011245"/>
    </source>
</evidence>
<feature type="binding site" evidence="15">
    <location>
        <position position="117"/>
    </location>
    <ligand>
        <name>DNA</name>
        <dbReference type="ChEBI" id="CHEBI:16991"/>
    </ligand>
</feature>
<feature type="domain" description="FPG-type" evidence="16">
    <location>
        <begin position="264"/>
        <end position="298"/>
    </location>
</feature>
<proteinExistence type="inferred from homology"/>
<dbReference type="NCBIfam" id="TIGR00577">
    <property type="entry name" value="fpg"/>
    <property type="match status" value="1"/>
</dbReference>
<keyword evidence="4 15" id="KW-0479">Metal-binding</keyword>